<dbReference type="Gene3D" id="3.40.50.2000">
    <property type="entry name" value="Glycogen Phosphorylase B"/>
    <property type="match status" value="2"/>
</dbReference>
<keyword evidence="7 8" id="KW-0320">Glycogen biosynthesis</keyword>
<comment type="similarity">
    <text evidence="4 8">Belongs to the glycosyltransferase 1 family. Bacterial/plant glycogen synthase subfamily.</text>
</comment>
<dbReference type="GO" id="GO:0009011">
    <property type="term" value="F:alpha-1,4-glucan glucosyltransferase (ADP-glucose donor) activity"/>
    <property type="evidence" value="ECO:0007669"/>
    <property type="project" value="UniProtKB-UniRule"/>
</dbReference>
<organism evidence="11 12">
    <name type="scientific">Rhizobium rhizoryzae</name>
    <dbReference type="NCBI Taxonomy" id="451876"/>
    <lineage>
        <taxon>Bacteria</taxon>
        <taxon>Pseudomonadati</taxon>
        <taxon>Pseudomonadota</taxon>
        <taxon>Alphaproteobacteria</taxon>
        <taxon>Hyphomicrobiales</taxon>
        <taxon>Rhizobiaceae</taxon>
        <taxon>Rhizobium/Agrobacterium group</taxon>
        <taxon>Rhizobium</taxon>
    </lineage>
</organism>
<keyword evidence="5 8" id="KW-0328">Glycosyltransferase</keyword>
<evidence type="ECO:0000256" key="1">
    <source>
        <dbReference type="ARBA" id="ARBA00001478"/>
    </source>
</evidence>
<comment type="catalytic activity">
    <reaction evidence="1 8">
        <text>[(1-&gt;4)-alpha-D-glucosyl](n) + ADP-alpha-D-glucose = [(1-&gt;4)-alpha-D-glucosyl](n+1) + ADP + H(+)</text>
        <dbReference type="Rhea" id="RHEA:18189"/>
        <dbReference type="Rhea" id="RHEA-COMP:9584"/>
        <dbReference type="Rhea" id="RHEA-COMP:9587"/>
        <dbReference type="ChEBI" id="CHEBI:15378"/>
        <dbReference type="ChEBI" id="CHEBI:15444"/>
        <dbReference type="ChEBI" id="CHEBI:57498"/>
        <dbReference type="ChEBI" id="CHEBI:456216"/>
        <dbReference type="EC" id="2.4.1.21"/>
    </reaction>
</comment>
<evidence type="ECO:0000256" key="7">
    <source>
        <dbReference type="ARBA" id="ARBA00023056"/>
    </source>
</evidence>
<evidence type="ECO:0000256" key="3">
    <source>
        <dbReference type="ARBA" id="ARBA00004964"/>
    </source>
</evidence>
<dbReference type="Pfam" id="PF00534">
    <property type="entry name" value="Glycos_transf_1"/>
    <property type="match status" value="1"/>
</dbReference>
<keyword evidence="6 8" id="KW-0808">Transferase</keyword>
<comment type="caution">
    <text evidence="11">The sequence shown here is derived from an EMBL/GenBank/DDBJ whole genome shotgun (WGS) entry which is preliminary data.</text>
</comment>
<comment type="pathway">
    <text evidence="3 8">Glycan biosynthesis; glycogen biosynthesis.</text>
</comment>
<dbReference type="PANTHER" id="PTHR45825:SF11">
    <property type="entry name" value="ALPHA AMYLASE DOMAIN-CONTAINING PROTEIN"/>
    <property type="match status" value="1"/>
</dbReference>
<dbReference type="Pfam" id="PF08323">
    <property type="entry name" value="Glyco_transf_5"/>
    <property type="match status" value="1"/>
</dbReference>
<name>A0A7W6PSN7_9HYPH</name>
<protein>
    <recommendedName>
        <fullName evidence="8">Glycogen synthase</fullName>
        <ecNumber evidence="8">2.4.1.21</ecNumber>
    </recommendedName>
    <alternativeName>
        <fullName evidence="8">Starch [bacterial glycogen] synthase</fullName>
    </alternativeName>
</protein>
<dbReference type="EMBL" id="JACIEC010000002">
    <property type="protein sequence ID" value="MBB4143955.1"/>
    <property type="molecule type" value="Genomic_DNA"/>
</dbReference>
<evidence type="ECO:0000256" key="8">
    <source>
        <dbReference type="HAMAP-Rule" id="MF_00484"/>
    </source>
</evidence>
<dbReference type="SUPFAM" id="SSF53756">
    <property type="entry name" value="UDP-Glycosyltransferase/glycogen phosphorylase"/>
    <property type="match status" value="1"/>
</dbReference>
<dbReference type="GO" id="GO:0005978">
    <property type="term" value="P:glycogen biosynthetic process"/>
    <property type="evidence" value="ECO:0007669"/>
    <property type="project" value="UniProtKB-UniRule"/>
</dbReference>
<feature type="binding site" evidence="8">
    <location>
        <position position="17"/>
    </location>
    <ligand>
        <name>ADP-alpha-D-glucose</name>
        <dbReference type="ChEBI" id="CHEBI:57498"/>
    </ligand>
</feature>
<evidence type="ECO:0000313" key="11">
    <source>
        <dbReference type="EMBL" id="MBB4143955.1"/>
    </source>
</evidence>
<feature type="domain" description="Glycosyl transferase family 1" evidence="9">
    <location>
        <begin position="288"/>
        <end position="442"/>
    </location>
</feature>
<dbReference type="EC" id="2.4.1.21" evidence="8"/>
<dbReference type="PANTHER" id="PTHR45825">
    <property type="entry name" value="GRANULE-BOUND STARCH SYNTHASE 1, CHLOROPLASTIC/AMYLOPLASTIC"/>
    <property type="match status" value="1"/>
</dbReference>
<dbReference type="InterPro" id="IPR013534">
    <property type="entry name" value="Starch_synth_cat_dom"/>
</dbReference>
<dbReference type="AlphaFoldDB" id="A0A7W6PSN7"/>
<sequence length="483" mass="51971">MGMKVLSVASEVYPLVKTGGLADVAGALPLALGKLGIEMKTLIPGYPAVMSALRDVAIRMTFDDLLGVSADVLEAKVAGLDLLVLDCPALFDRAGGPYLDTHGHDHFDNWRRFAALSKAGAEIALGNMPGWKPDLVHVHDWQTGLLPAYLRFADTPAIPTVMTIHNIAFQGNFNADIFPQLGLPPHAFDMEGVEYYNQVGYLKAGIQTAWAVTTVSPSYAEEILTPEFGMGLEGLLNRRVSDLHGIVNGIDVDVWNPQSDKDLANHYSVGDLKARRENKRAVEAQFGLVDDDAPLFCVISRLTWQKGVDLIAQSADDLVAMGGKLAVLGSGDAELVNALQAAASRHPGRIGIKVSYDEPLSHLMQAGCDAILIPSRFEPCGLTQLYGLRYGCVPVVSRTGGLNDTVIDANPAALAAKSATGVTFGPVTLDNFKRALRRAVRLHGDTKTWVQMQKQGMKSDVSWEKSAGLYAELYSSLLPKGSH</sequence>
<evidence type="ECO:0000256" key="4">
    <source>
        <dbReference type="ARBA" id="ARBA00010281"/>
    </source>
</evidence>
<reference evidence="11 12" key="1">
    <citation type="submission" date="2020-08" db="EMBL/GenBank/DDBJ databases">
        <title>Genomic Encyclopedia of Type Strains, Phase IV (KMG-IV): sequencing the most valuable type-strain genomes for metagenomic binning, comparative biology and taxonomic classification.</title>
        <authorList>
            <person name="Goeker M."/>
        </authorList>
    </citation>
    <scope>NUCLEOTIDE SEQUENCE [LARGE SCALE GENOMIC DNA]</scope>
    <source>
        <strain evidence="11 12">DSM 29514</strain>
    </source>
</reference>
<evidence type="ECO:0000256" key="5">
    <source>
        <dbReference type="ARBA" id="ARBA00022676"/>
    </source>
</evidence>
<comment type="function">
    <text evidence="2 8">Synthesizes alpha-1,4-glucan chains using ADP-glucose.</text>
</comment>
<gene>
    <name evidence="8" type="primary">glgA</name>
    <name evidence="11" type="ORF">GGQ72_002507</name>
</gene>
<dbReference type="NCBIfam" id="NF001899">
    <property type="entry name" value="PRK00654.1-2"/>
    <property type="match status" value="1"/>
</dbReference>
<evidence type="ECO:0000259" key="10">
    <source>
        <dbReference type="Pfam" id="PF08323"/>
    </source>
</evidence>
<accession>A0A7W6PSN7</accession>
<dbReference type="NCBIfam" id="TIGR02095">
    <property type="entry name" value="glgA"/>
    <property type="match status" value="1"/>
</dbReference>
<dbReference type="InterPro" id="IPR001296">
    <property type="entry name" value="Glyco_trans_1"/>
</dbReference>
<dbReference type="InterPro" id="IPR011835">
    <property type="entry name" value="GS/SS"/>
</dbReference>
<evidence type="ECO:0000256" key="6">
    <source>
        <dbReference type="ARBA" id="ARBA00022679"/>
    </source>
</evidence>
<evidence type="ECO:0000313" key="12">
    <source>
        <dbReference type="Proteomes" id="UP000519897"/>
    </source>
</evidence>
<dbReference type="Proteomes" id="UP000519897">
    <property type="component" value="Unassembled WGS sequence"/>
</dbReference>
<dbReference type="CDD" id="cd03791">
    <property type="entry name" value="GT5_Glycogen_synthase_DULL1-like"/>
    <property type="match status" value="1"/>
</dbReference>
<dbReference type="GO" id="GO:0004373">
    <property type="term" value="F:alpha-1,4-glucan glucosyltransferase (UDP-glucose donor) activity"/>
    <property type="evidence" value="ECO:0007669"/>
    <property type="project" value="InterPro"/>
</dbReference>
<evidence type="ECO:0000259" key="9">
    <source>
        <dbReference type="Pfam" id="PF00534"/>
    </source>
</evidence>
<dbReference type="HAMAP" id="MF_00484">
    <property type="entry name" value="Glycogen_synth"/>
    <property type="match status" value="1"/>
</dbReference>
<dbReference type="GO" id="GO:0005829">
    <property type="term" value="C:cytosol"/>
    <property type="evidence" value="ECO:0007669"/>
    <property type="project" value="TreeGrafter"/>
</dbReference>
<evidence type="ECO:0000256" key="2">
    <source>
        <dbReference type="ARBA" id="ARBA00002764"/>
    </source>
</evidence>
<feature type="domain" description="Starch synthase catalytic" evidence="10">
    <location>
        <begin position="4"/>
        <end position="237"/>
    </location>
</feature>
<proteinExistence type="inferred from homology"/>
<keyword evidence="12" id="KW-1185">Reference proteome</keyword>
<dbReference type="UniPathway" id="UPA00164"/>